<evidence type="ECO:0000256" key="2">
    <source>
        <dbReference type="ARBA" id="ARBA00004922"/>
    </source>
</evidence>
<evidence type="ECO:0000256" key="9">
    <source>
        <dbReference type="ARBA" id="ARBA00023136"/>
    </source>
</evidence>
<dbReference type="GO" id="GO:0000139">
    <property type="term" value="C:Golgi membrane"/>
    <property type="evidence" value="ECO:0007669"/>
    <property type="project" value="UniProtKB-SubCell"/>
</dbReference>
<evidence type="ECO:0000313" key="13">
    <source>
        <dbReference type="Proteomes" id="UP000094236"/>
    </source>
</evidence>
<evidence type="ECO:0000256" key="10">
    <source>
        <dbReference type="SAM" id="MobiDB-lite"/>
    </source>
</evidence>
<evidence type="ECO:0008006" key="14">
    <source>
        <dbReference type="Google" id="ProtNLM"/>
    </source>
</evidence>
<evidence type="ECO:0000256" key="1">
    <source>
        <dbReference type="ARBA" id="ARBA00004323"/>
    </source>
</evidence>
<keyword evidence="13" id="KW-1185">Reference proteome</keyword>
<dbReference type="InterPro" id="IPR022751">
    <property type="entry name" value="Alpha_mannosyltransferase"/>
</dbReference>
<dbReference type="SUPFAM" id="SSF53448">
    <property type="entry name" value="Nucleotide-diphospho-sugar transferases"/>
    <property type="match status" value="1"/>
</dbReference>
<sequence length="656" mass="74459">MRRNKKIVVILTIALLIFYTLITCASNPATNLTDITSGYNAKNGGNKEGSEDEVTEPKHSYYSQIALANLEADQLDQVSNSKTKVYNNVQFIYEKADGSGLVYTIKNENENNNNNENKNENKDEDGKEIDPDTNQIEKNMTRTNVNTEGQGQTNGNKKEKFSVKLKPFFYGVFELLSDSTPNTTIGSEYGSSGILMYKGIEARYDGEKLTEEFLGKSLIVTDENIRELKKAHHKITDNLPSFFPANTYSGDGIVIVGGGAYSLLALLVVETVRKTGCTLPIEVFIPLESNPDKEFCENLLPKFNAKCISIEDVLDRDILANWEFKGYQYKSLALIASSFARVLLLDADNYPVQNVENLFTNEPFISTGLVLWPDYWRRVTSPAYYKAADITLGNKWMRFGIDTVTNPNKYSTGEEDPYSEIPLHDREDSIPDGTTESGQILIDKYAHAGTILLSLYYNLNGPTHYYPLLSQGSSGEGDKETFLAAATFYGYKSYQVKKEVNAHGYYKPNNGGFQGVAMLQHNPIRDYELLQEVTKLIQEDNSLDYDKYKLPNFFTRENSELLFVHANYPKFEPLQLASSNALTNEIGEKFRMYNSQDILMFGYDFELKQFEYMKYYICEIQFEFAYLSEGIDKAQLCNYIEDHLLFLHNTTTEAKD</sequence>
<proteinExistence type="inferred from homology"/>
<comment type="subcellular location">
    <subcellularLocation>
        <location evidence="1">Golgi apparatus membrane</location>
        <topology evidence="1">Single-pass type II membrane protein</topology>
    </subcellularLocation>
</comment>
<dbReference type="Proteomes" id="UP000094236">
    <property type="component" value="Unassembled WGS sequence"/>
</dbReference>
<evidence type="ECO:0000256" key="7">
    <source>
        <dbReference type="ARBA" id="ARBA00022989"/>
    </source>
</evidence>
<dbReference type="EMBL" id="KV454017">
    <property type="protein sequence ID" value="ODV93664.1"/>
    <property type="molecule type" value="Genomic_DNA"/>
</dbReference>
<comment type="pathway">
    <text evidence="2">Protein modification; protein glycosylation.</text>
</comment>
<feature type="region of interest" description="Disordered" evidence="10">
    <location>
        <begin position="107"/>
        <end position="134"/>
    </location>
</feature>
<dbReference type="OrthoDB" id="430354at2759"/>
<evidence type="ECO:0000313" key="12">
    <source>
        <dbReference type="EMBL" id="ODV93664.1"/>
    </source>
</evidence>
<dbReference type="GO" id="GO:0000026">
    <property type="term" value="F:alpha-1,2-mannosyltransferase activity"/>
    <property type="evidence" value="ECO:0007669"/>
    <property type="project" value="TreeGrafter"/>
</dbReference>
<keyword evidence="5" id="KW-0812">Transmembrane</keyword>
<keyword evidence="8" id="KW-0333">Golgi apparatus</keyword>
<feature type="signal peptide" evidence="11">
    <location>
        <begin position="1"/>
        <end position="25"/>
    </location>
</feature>
<keyword evidence="6" id="KW-0735">Signal-anchor</keyword>
<dbReference type="PANTHER" id="PTHR31646">
    <property type="entry name" value="ALPHA-1,2-MANNOSYLTRANSFERASE MNN2"/>
    <property type="match status" value="1"/>
</dbReference>
<comment type="similarity">
    <text evidence="3">Belongs to the MNN1/MNT family.</text>
</comment>
<keyword evidence="4" id="KW-0808">Transferase</keyword>
<protein>
    <recommendedName>
        <fullName evidence="14">Alpha-1,2-mannosyltransferase MNN2</fullName>
    </recommendedName>
</protein>
<dbReference type="PANTHER" id="PTHR31646:SF1">
    <property type="entry name" value="ALPHA-1,2-MANNOSYLTRANSFERASE MNN2"/>
    <property type="match status" value="1"/>
</dbReference>
<reference evidence="13" key="1">
    <citation type="submission" date="2016-05" db="EMBL/GenBank/DDBJ databases">
        <title>Comparative genomics of biotechnologically important yeasts.</title>
        <authorList>
            <consortium name="DOE Joint Genome Institute"/>
            <person name="Riley R."/>
            <person name="Haridas S."/>
            <person name="Wolfe K.H."/>
            <person name="Lopes M.R."/>
            <person name="Hittinger C.T."/>
            <person name="Goker M."/>
            <person name="Salamov A."/>
            <person name="Wisecaver J."/>
            <person name="Long T.M."/>
            <person name="Aerts A.L."/>
            <person name="Barry K."/>
            <person name="Choi C."/>
            <person name="Clum A."/>
            <person name="Coughlan A.Y."/>
            <person name="Deshpande S."/>
            <person name="Douglass A.P."/>
            <person name="Hanson S.J."/>
            <person name="Klenk H.-P."/>
            <person name="Labutti K."/>
            <person name="Lapidus A."/>
            <person name="Lindquist E."/>
            <person name="Lipzen A."/>
            <person name="Meier-Kolthoff J.P."/>
            <person name="Ohm R.A."/>
            <person name="Otillar R.P."/>
            <person name="Pangilinan J."/>
            <person name="Peng Y."/>
            <person name="Rokas A."/>
            <person name="Rosa C.A."/>
            <person name="Scheuner C."/>
            <person name="Sibirny A.A."/>
            <person name="Slot J.C."/>
            <person name="Stielow J.B."/>
            <person name="Sun H."/>
            <person name="Kurtzman C.P."/>
            <person name="Blackwell M."/>
            <person name="Grigoriev I.V."/>
            <person name="Jeffries T.W."/>
        </authorList>
    </citation>
    <scope>NUCLEOTIDE SEQUENCE [LARGE SCALE GENOMIC DNA]</scope>
    <source>
        <strain evidence="13">NRRL Y-2460</strain>
    </source>
</reference>
<keyword evidence="7" id="KW-1133">Transmembrane helix</keyword>
<dbReference type="STRING" id="669874.A0A1E4TPI1"/>
<name>A0A1E4TPI1_PACTA</name>
<keyword evidence="11" id="KW-0732">Signal</keyword>
<feature type="compositionally biased region" description="Basic and acidic residues" evidence="10">
    <location>
        <begin position="117"/>
        <end position="130"/>
    </location>
</feature>
<accession>A0A1E4TPI1</accession>
<dbReference type="InterPro" id="IPR029044">
    <property type="entry name" value="Nucleotide-diphossugar_trans"/>
</dbReference>
<keyword evidence="9" id="KW-0472">Membrane</keyword>
<feature type="chain" id="PRO_5009163304" description="Alpha-1,2-mannosyltransferase MNN2" evidence="11">
    <location>
        <begin position="26"/>
        <end position="656"/>
    </location>
</feature>
<evidence type="ECO:0000256" key="5">
    <source>
        <dbReference type="ARBA" id="ARBA00022692"/>
    </source>
</evidence>
<dbReference type="Pfam" id="PF11051">
    <property type="entry name" value="Mannosyl_trans3"/>
    <property type="match status" value="1"/>
</dbReference>
<evidence type="ECO:0000256" key="6">
    <source>
        <dbReference type="ARBA" id="ARBA00022968"/>
    </source>
</evidence>
<dbReference type="AlphaFoldDB" id="A0A1E4TPI1"/>
<dbReference type="GO" id="GO:0046354">
    <property type="term" value="P:mannan biosynthetic process"/>
    <property type="evidence" value="ECO:0007669"/>
    <property type="project" value="TreeGrafter"/>
</dbReference>
<evidence type="ECO:0000256" key="8">
    <source>
        <dbReference type="ARBA" id="ARBA00023034"/>
    </source>
</evidence>
<feature type="region of interest" description="Disordered" evidence="10">
    <location>
        <begin position="35"/>
        <end position="57"/>
    </location>
</feature>
<evidence type="ECO:0000256" key="3">
    <source>
        <dbReference type="ARBA" id="ARBA00009105"/>
    </source>
</evidence>
<evidence type="ECO:0000256" key="11">
    <source>
        <dbReference type="SAM" id="SignalP"/>
    </source>
</evidence>
<organism evidence="12 13">
    <name type="scientific">Pachysolen tannophilus NRRL Y-2460</name>
    <dbReference type="NCBI Taxonomy" id="669874"/>
    <lineage>
        <taxon>Eukaryota</taxon>
        <taxon>Fungi</taxon>
        <taxon>Dikarya</taxon>
        <taxon>Ascomycota</taxon>
        <taxon>Saccharomycotina</taxon>
        <taxon>Pichiomycetes</taxon>
        <taxon>Pachysolenaceae</taxon>
        <taxon>Pachysolen</taxon>
    </lineage>
</organism>
<evidence type="ECO:0000256" key="4">
    <source>
        <dbReference type="ARBA" id="ARBA00022679"/>
    </source>
</evidence>
<gene>
    <name evidence="12" type="ORF">PACTADRAFT_51433</name>
</gene>